<dbReference type="Proteomes" id="UP000076609">
    <property type="component" value="Unassembled WGS sequence"/>
</dbReference>
<keyword evidence="5" id="KW-0804">Transcription</keyword>
<keyword evidence="2" id="KW-0902">Two-component regulatory system</keyword>
<dbReference type="CDD" id="cd00383">
    <property type="entry name" value="trans_reg_C"/>
    <property type="match status" value="1"/>
</dbReference>
<evidence type="ECO:0000256" key="3">
    <source>
        <dbReference type="ARBA" id="ARBA00023015"/>
    </source>
</evidence>
<name>A0ABR5YFD5_9SPHN</name>
<protein>
    <recommendedName>
        <fullName evidence="7">OmpR/PhoB-type domain-containing protein</fullName>
    </recommendedName>
</protein>
<gene>
    <name evidence="8" type="ORF">AVT10_08885</name>
</gene>
<evidence type="ECO:0000313" key="9">
    <source>
        <dbReference type="Proteomes" id="UP000076609"/>
    </source>
</evidence>
<organism evidence="8 9">
    <name type="scientific">Sphingomonas hankookensis</name>
    <dbReference type="NCBI Taxonomy" id="563996"/>
    <lineage>
        <taxon>Bacteria</taxon>
        <taxon>Pseudomonadati</taxon>
        <taxon>Pseudomonadota</taxon>
        <taxon>Alphaproteobacteria</taxon>
        <taxon>Sphingomonadales</taxon>
        <taxon>Sphingomonadaceae</taxon>
        <taxon>Sphingomonas</taxon>
    </lineage>
</organism>
<dbReference type="InterPro" id="IPR036388">
    <property type="entry name" value="WH-like_DNA-bd_sf"/>
</dbReference>
<keyword evidence="4 6" id="KW-0238">DNA-binding</keyword>
<feature type="domain" description="OmpR/PhoB-type" evidence="7">
    <location>
        <begin position="108"/>
        <end position="205"/>
    </location>
</feature>
<reference evidence="9" key="1">
    <citation type="submission" date="2016-01" db="EMBL/GenBank/DDBJ databases">
        <title>Draft genome of Chromobacterium sp. F49.</title>
        <authorList>
            <person name="Hong K.W."/>
        </authorList>
    </citation>
    <scope>NUCLEOTIDE SEQUENCE [LARGE SCALE GENOMIC DNA]</scope>
    <source>
        <strain evidence="9">CN3</strain>
    </source>
</reference>
<dbReference type="RefSeq" id="WP_066688181.1">
    <property type="nucleotide sequence ID" value="NZ_CP117025.1"/>
</dbReference>
<dbReference type="PANTHER" id="PTHR48111">
    <property type="entry name" value="REGULATOR OF RPOS"/>
    <property type="match status" value="1"/>
</dbReference>
<evidence type="ECO:0000256" key="5">
    <source>
        <dbReference type="ARBA" id="ARBA00023163"/>
    </source>
</evidence>
<dbReference type="PROSITE" id="PS51755">
    <property type="entry name" value="OMPR_PHOB"/>
    <property type="match status" value="1"/>
</dbReference>
<evidence type="ECO:0000259" key="7">
    <source>
        <dbReference type="PROSITE" id="PS51755"/>
    </source>
</evidence>
<evidence type="ECO:0000313" key="8">
    <source>
        <dbReference type="EMBL" id="KZE18298.1"/>
    </source>
</evidence>
<evidence type="ECO:0000256" key="2">
    <source>
        <dbReference type="ARBA" id="ARBA00023012"/>
    </source>
</evidence>
<dbReference type="InterPro" id="IPR001867">
    <property type="entry name" value="OmpR/PhoB-type_DNA-bd"/>
</dbReference>
<evidence type="ECO:0000256" key="6">
    <source>
        <dbReference type="PROSITE-ProRule" id="PRU01091"/>
    </source>
</evidence>
<dbReference type="SUPFAM" id="SSF46894">
    <property type="entry name" value="C-terminal effector domain of the bipartite response regulators"/>
    <property type="match status" value="1"/>
</dbReference>
<evidence type="ECO:0000256" key="4">
    <source>
        <dbReference type="ARBA" id="ARBA00023125"/>
    </source>
</evidence>
<dbReference type="SMART" id="SM00862">
    <property type="entry name" value="Trans_reg_C"/>
    <property type="match status" value="1"/>
</dbReference>
<dbReference type="InterPro" id="IPR016032">
    <property type="entry name" value="Sig_transdc_resp-reg_C-effctor"/>
</dbReference>
<proteinExistence type="predicted"/>
<dbReference type="EMBL" id="LQQO01000002">
    <property type="protein sequence ID" value="KZE18298.1"/>
    <property type="molecule type" value="Genomic_DNA"/>
</dbReference>
<comment type="caution">
    <text evidence="8">The sequence shown here is derived from an EMBL/GenBank/DDBJ whole genome shotgun (WGS) entry which is preliminary data.</text>
</comment>
<dbReference type="Gene3D" id="1.10.10.10">
    <property type="entry name" value="Winged helix-like DNA-binding domain superfamily/Winged helix DNA-binding domain"/>
    <property type="match status" value="1"/>
</dbReference>
<dbReference type="InterPro" id="IPR039420">
    <property type="entry name" value="WalR-like"/>
</dbReference>
<dbReference type="Pfam" id="PF00486">
    <property type="entry name" value="Trans_reg_C"/>
    <property type="match status" value="1"/>
</dbReference>
<keyword evidence="9" id="KW-1185">Reference proteome</keyword>
<sequence length="217" mass="23797">MHVVVALDPVPALVVPARRRGIVLRSLPEAPHAPVRLARWHRGEGCAPGRLRTVRGGERSVRAMLLVEDADALAAGLDAGADDAVLERAHPVEIVARMLALLRDSRRDGLLTIGDLTIDRAAHRVWRGGTRLHLLPREYAVLLHLAEHAGRAVSRTALLRALWDRDFDPGTNVVQVQMSRLRAKLDAAGPPMLHTDRGRGYRLGDVSWQLSPAGDDR</sequence>
<feature type="DNA-binding region" description="OmpR/PhoB-type" evidence="6">
    <location>
        <begin position="108"/>
        <end position="205"/>
    </location>
</feature>
<keyword evidence="3" id="KW-0805">Transcription regulation</keyword>
<dbReference type="PANTHER" id="PTHR48111:SF1">
    <property type="entry name" value="TWO-COMPONENT RESPONSE REGULATOR ORR33"/>
    <property type="match status" value="1"/>
</dbReference>
<keyword evidence="1" id="KW-0597">Phosphoprotein</keyword>
<accession>A0ABR5YFD5</accession>
<evidence type="ECO:0000256" key="1">
    <source>
        <dbReference type="ARBA" id="ARBA00022553"/>
    </source>
</evidence>